<dbReference type="InterPro" id="IPR050313">
    <property type="entry name" value="Carb_Metab_HTH_regulators"/>
</dbReference>
<dbReference type="OrthoDB" id="9797223at2"/>
<evidence type="ECO:0000259" key="4">
    <source>
        <dbReference type="PROSITE" id="PS51000"/>
    </source>
</evidence>
<evidence type="ECO:0000313" key="6">
    <source>
        <dbReference type="Proteomes" id="UP000321555"/>
    </source>
</evidence>
<dbReference type="EMBL" id="CP042593">
    <property type="protein sequence ID" value="QED49439.1"/>
    <property type="molecule type" value="Genomic_DNA"/>
</dbReference>
<dbReference type="InterPro" id="IPR036388">
    <property type="entry name" value="WH-like_DNA-bd_sf"/>
</dbReference>
<dbReference type="KEGG" id="bda:FSZ17_20430"/>
<dbReference type="SUPFAM" id="SSF46785">
    <property type="entry name" value="Winged helix' DNA-binding domain"/>
    <property type="match status" value="1"/>
</dbReference>
<keyword evidence="1" id="KW-0805">Transcription regulation</keyword>
<organism evidence="5 6">
    <name type="scientific">Cytobacillus dafuensis</name>
    <name type="common">Bacillus dafuensis</name>
    <dbReference type="NCBI Taxonomy" id="1742359"/>
    <lineage>
        <taxon>Bacteria</taxon>
        <taxon>Bacillati</taxon>
        <taxon>Bacillota</taxon>
        <taxon>Bacilli</taxon>
        <taxon>Bacillales</taxon>
        <taxon>Bacillaceae</taxon>
        <taxon>Cytobacillus</taxon>
    </lineage>
</organism>
<proteinExistence type="predicted"/>
<name>A0A5B8ZCH2_CYTDA</name>
<protein>
    <submittedName>
        <fullName evidence="5">DeoR/GlpR transcriptional regulator</fullName>
    </submittedName>
</protein>
<dbReference type="SMART" id="SM01134">
    <property type="entry name" value="DeoRC"/>
    <property type="match status" value="1"/>
</dbReference>
<reference evidence="6" key="1">
    <citation type="submission" date="2019-08" db="EMBL/GenBank/DDBJ databases">
        <authorList>
            <person name="Zheng X."/>
        </authorList>
    </citation>
    <scope>NUCLEOTIDE SEQUENCE [LARGE SCALE GENOMIC DNA]</scope>
    <source>
        <strain evidence="6">FJAT-25496</strain>
    </source>
</reference>
<keyword evidence="3" id="KW-0804">Transcription</keyword>
<dbReference type="InterPro" id="IPR014036">
    <property type="entry name" value="DeoR-like_C"/>
</dbReference>
<keyword evidence="2" id="KW-0238">DNA-binding</keyword>
<dbReference type="Pfam" id="PF08220">
    <property type="entry name" value="HTH_DeoR"/>
    <property type="match status" value="1"/>
</dbReference>
<dbReference type="Gene3D" id="3.40.50.1360">
    <property type="match status" value="1"/>
</dbReference>
<dbReference type="PANTHER" id="PTHR30363">
    <property type="entry name" value="HTH-TYPE TRANSCRIPTIONAL REGULATOR SRLR-RELATED"/>
    <property type="match status" value="1"/>
</dbReference>
<dbReference type="SMART" id="SM00420">
    <property type="entry name" value="HTH_DEOR"/>
    <property type="match status" value="1"/>
</dbReference>
<dbReference type="STRING" id="1742359.GCA_001439625_03619"/>
<dbReference type="InterPro" id="IPR001034">
    <property type="entry name" value="DeoR_HTH"/>
</dbReference>
<dbReference type="RefSeq" id="WP_057773812.1">
    <property type="nucleotide sequence ID" value="NZ_CP042593.1"/>
</dbReference>
<dbReference type="PROSITE" id="PS51000">
    <property type="entry name" value="HTH_DEOR_2"/>
    <property type="match status" value="1"/>
</dbReference>
<dbReference type="PROSITE" id="PS00894">
    <property type="entry name" value="HTH_DEOR_1"/>
    <property type="match status" value="1"/>
</dbReference>
<gene>
    <name evidence="5" type="ORF">FSZ17_20430</name>
</gene>
<dbReference type="InterPro" id="IPR036390">
    <property type="entry name" value="WH_DNA-bd_sf"/>
</dbReference>
<dbReference type="SUPFAM" id="SSF100950">
    <property type="entry name" value="NagB/RpiA/CoA transferase-like"/>
    <property type="match status" value="1"/>
</dbReference>
<dbReference type="Pfam" id="PF00455">
    <property type="entry name" value="DeoRC"/>
    <property type="match status" value="1"/>
</dbReference>
<evidence type="ECO:0000256" key="1">
    <source>
        <dbReference type="ARBA" id="ARBA00023015"/>
    </source>
</evidence>
<evidence type="ECO:0000313" key="5">
    <source>
        <dbReference type="EMBL" id="QED49439.1"/>
    </source>
</evidence>
<dbReference type="InterPro" id="IPR018356">
    <property type="entry name" value="Tscrpt_reg_HTH_DeoR_CS"/>
</dbReference>
<dbReference type="AlphaFoldDB" id="A0A5B8ZCH2"/>
<dbReference type="GO" id="GO:0003677">
    <property type="term" value="F:DNA binding"/>
    <property type="evidence" value="ECO:0007669"/>
    <property type="project" value="UniProtKB-KW"/>
</dbReference>
<dbReference type="Gene3D" id="1.10.10.10">
    <property type="entry name" value="Winged helix-like DNA-binding domain superfamily/Winged helix DNA-binding domain"/>
    <property type="match status" value="1"/>
</dbReference>
<evidence type="ECO:0000256" key="3">
    <source>
        <dbReference type="ARBA" id="ARBA00023163"/>
    </source>
</evidence>
<accession>A0A5B8ZCH2</accession>
<feature type="domain" description="HTH deoR-type" evidence="4">
    <location>
        <begin position="5"/>
        <end position="60"/>
    </location>
</feature>
<evidence type="ECO:0000256" key="2">
    <source>
        <dbReference type="ARBA" id="ARBA00023125"/>
    </source>
</evidence>
<keyword evidence="6" id="KW-1185">Reference proteome</keyword>
<dbReference type="InterPro" id="IPR037171">
    <property type="entry name" value="NagB/RpiA_transferase-like"/>
</dbReference>
<dbReference type="GO" id="GO:0003700">
    <property type="term" value="F:DNA-binding transcription factor activity"/>
    <property type="evidence" value="ECO:0007669"/>
    <property type="project" value="InterPro"/>
</dbReference>
<sequence length="260" mass="29268">MTVLPEERKNEILKELNRMGKVKVMELVAQFHVSEETIRRDLMILEEKGLLKRVYGGAIKSVFQFEEPPFTHRTTVNQEAKVKIGKKAVELISNGDVIIIDVGTTMLEFAKCIENKKDITIITNSLPVSSVLTDSLNQNKFTGQVLLLGGQIDPKQQSISGSFTEQLLDQFNPDKAFISAGGVSIKNGVSNYHLHESLVSRKMVEVSKQVIMLTDYSKMGVDTFCKVCPLEKVDVIVSDQPFPEEWRSHSKLEEINWIEA</sequence>
<dbReference type="PRINTS" id="PR00037">
    <property type="entry name" value="HTHLACR"/>
</dbReference>
<dbReference type="PANTHER" id="PTHR30363:SF44">
    <property type="entry name" value="AGA OPERON TRANSCRIPTIONAL REPRESSOR-RELATED"/>
    <property type="match status" value="1"/>
</dbReference>
<dbReference type="Proteomes" id="UP000321555">
    <property type="component" value="Chromosome"/>
</dbReference>